<evidence type="ECO:0000256" key="1">
    <source>
        <dbReference type="ARBA" id="ARBA00008609"/>
    </source>
</evidence>
<accession>A0ABT4MXE8</accession>
<dbReference type="PANTHER" id="PTHR43757:SF2">
    <property type="entry name" value="AMINOMETHYLTRANSFERASE, MITOCHONDRIAL"/>
    <property type="match status" value="1"/>
</dbReference>
<dbReference type="Proteomes" id="UP001067235">
    <property type="component" value="Unassembled WGS sequence"/>
</dbReference>
<sequence>MGQPRYLIIGAGVVGSSLADELTELGCTNVTVLDRGPLTPGTTVMTGGSSSHAPGLVFQTNGSRTMSGFAQYTAQKFAALNQPGTLAFNAVGGLEVATTPQRLAELSRKQGWAKVAGIPAELLTPAECVALHPLLDRGLVLGGLHTPTDGLAGAPAAITAQMDRAISRGAVFVGDQVVVEVLQRGGSVVGVRTADRVFHADVVISCAGFWGAQLGELVNLVVPLVPMGHQYAKTTAIEALSAHRDAGRGHADAALPILRHQDADLYYRQHGDQIGIGYYGHRPMPVDMNRLYAATAAETMPSMLPFTSEDFDPAWTETMRMLPDVASAQVVDGFNGIFSFTPDGGPMMGEHPDLDGFWVAEAVWVTHSAGVAKAIAHWITQGTPDIDLHGCDLGRFADAQLQPDYVADTSAQGFVEVYDIIHPREPRSVQRDIAASPFHGRQVAAGAVFHVGRQWERPAWYESNAPLVDAHVHYPVDAWAERHWSPIVLAEAMATRERAGLYDMTSLMRLEVKGPDAATFLGGLLTRTVDRPVGAVVYALLLDARGGVRSDVTVARLGDNHFQLGINGPLDIDWLRRHRRGDEVTITDITSSTCCIGVWGPRARDLVAPLCSIDLRDETLGYYKAAKARIAGVDVTMLRISYVGELGWEIYADNTDGATLWDRLAEAGKSVGAVLAGRSALDVLRLEKGYRSWGHDMTTEMTPDEAGIGFAVGKKHEFLGKEALAQRPTTCVLQTVVAVDPDAIVLGGEPVAADGAVIGHVTSAAFSPHVGRTIAYVRVSPDVAVGDKVTIEYFNRRFDFTVSEPVLVDPAGDRIKGLTGAVR</sequence>
<protein>
    <submittedName>
        <fullName evidence="6">FAD-dependent oxidoreductase</fullName>
    </submittedName>
</protein>
<dbReference type="Pfam" id="PF08669">
    <property type="entry name" value="GCV_T_C"/>
    <property type="match status" value="1"/>
</dbReference>
<evidence type="ECO:0000259" key="2">
    <source>
        <dbReference type="Pfam" id="PF01266"/>
    </source>
</evidence>
<feature type="domain" description="FAD dependent oxidoreductase" evidence="2">
    <location>
        <begin position="6"/>
        <end position="378"/>
    </location>
</feature>
<dbReference type="InterPro" id="IPR036188">
    <property type="entry name" value="FAD/NAD-bd_sf"/>
</dbReference>
<dbReference type="InterPro" id="IPR006076">
    <property type="entry name" value="FAD-dep_OxRdtase"/>
</dbReference>
<dbReference type="SUPFAM" id="SSF103025">
    <property type="entry name" value="Folate-binding domain"/>
    <property type="match status" value="1"/>
</dbReference>
<dbReference type="InterPro" id="IPR006222">
    <property type="entry name" value="GCVT_N"/>
</dbReference>
<dbReference type="SUPFAM" id="SSF54373">
    <property type="entry name" value="FAD-linked reductases, C-terminal domain"/>
    <property type="match status" value="1"/>
</dbReference>
<feature type="domain" description="Aminomethyltransferase C-terminal" evidence="4">
    <location>
        <begin position="738"/>
        <end position="809"/>
    </location>
</feature>
<dbReference type="InterPro" id="IPR028896">
    <property type="entry name" value="GcvT/YgfZ/DmdA"/>
</dbReference>
<evidence type="ECO:0000259" key="5">
    <source>
        <dbReference type="Pfam" id="PF16350"/>
    </source>
</evidence>
<keyword evidence="7" id="KW-1185">Reference proteome</keyword>
<feature type="domain" description="GCVT N-terminal" evidence="3">
    <location>
        <begin position="438"/>
        <end position="715"/>
    </location>
</feature>
<evidence type="ECO:0000259" key="3">
    <source>
        <dbReference type="Pfam" id="PF01571"/>
    </source>
</evidence>
<dbReference type="EMBL" id="JAPWIE010000003">
    <property type="protein sequence ID" value="MCZ4550402.1"/>
    <property type="molecule type" value="Genomic_DNA"/>
</dbReference>
<dbReference type="Gene3D" id="3.30.1360.120">
    <property type="entry name" value="Probable tRNA modification gtpase trme, domain 1"/>
    <property type="match status" value="1"/>
</dbReference>
<dbReference type="Pfam" id="PF16350">
    <property type="entry name" value="FAO_M"/>
    <property type="match status" value="1"/>
</dbReference>
<dbReference type="RefSeq" id="WP_301571001.1">
    <property type="nucleotide sequence ID" value="NZ_JAPWIE010000003.1"/>
</dbReference>
<dbReference type="PANTHER" id="PTHR43757">
    <property type="entry name" value="AMINOMETHYLTRANSFERASE"/>
    <property type="match status" value="1"/>
</dbReference>
<dbReference type="InterPro" id="IPR032503">
    <property type="entry name" value="FAO_M"/>
</dbReference>
<dbReference type="Gene3D" id="2.40.30.110">
    <property type="entry name" value="Aminomethyltransferase beta-barrel domains"/>
    <property type="match status" value="1"/>
</dbReference>
<dbReference type="InterPro" id="IPR029043">
    <property type="entry name" value="GcvT/YgfZ_C"/>
</dbReference>
<dbReference type="Gene3D" id="3.50.50.60">
    <property type="entry name" value="FAD/NAD(P)-binding domain"/>
    <property type="match status" value="1"/>
</dbReference>
<dbReference type="Gene3D" id="3.30.70.1400">
    <property type="entry name" value="Aminomethyltransferase beta-barrel domains"/>
    <property type="match status" value="1"/>
</dbReference>
<comment type="similarity">
    <text evidence="1">Belongs to the GcvT family.</text>
</comment>
<comment type="caution">
    <text evidence="6">The sequence shown here is derived from an EMBL/GenBank/DDBJ whole genome shotgun (WGS) entry which is preliminary data.</text>
</comment>
<dbReference type="Gene3D" id="3.30.9.10">
    <property type="entry name" value="D-Amino Acid Oxidase, subunit A, domain 2"/>
    <property type="match status" value="1"/>
</dbReference>
<dbReference type="InterPro" id="IPR013977">
    <property type="entry name" value="GcvT_C"/>
</dbReference>
<evidence type="ECO:0000313" key="6">
    <source>
        <dbReference type="EMBL" id="MCZ4550402.1"/>
    </source>
</evidence>
<evidence type="ECO:0000313" key="7">
    <source>
        <dbReference type="Proteomes" id="UP001067235"/>
    </source>
</evidence>
<gene>
    <name evidence="6" type="ORF">O4213_10450</name>
</gene>
<evidence type="ECO:0000259" key="4">
    <source>
        <dbReference type="Pfam" id="PF08669"/>
    </source>
</evidence>
<name>A0ABT4MXE8_GORRU</name>
<dbReference type="InterPro" id="IPR027266">
    <property type="entry name" value="TrmE/GcvT-like"/>
</dbReference>
<dbReference type="Pfam" id="PF01266">
    <property type="entry name" value="DAO"/>
    <property type="match status" value="1"/>
</dbReference>
<proteinExistence type="inferred from homology"/>
<dbReference type="Pfam" id="PF01571">
    <property type="entry name" value="GCV_T"/>
    <property type="match status" value="1"/>
</dbReference>
<organism evidence="6 7">
    <name type="scientific">Gordonia rubripertincta</name>
    <name type="common">Rhodococcus corallinus</name>
    <dbReference type="NCBI Taxonomy" id="36822"/>
    <lineage>
        <taxon>Bacteria</taxon>
        <taxon>Bacillati</taxon>
        <taxon>Actinomycetota</taxon>
        <taxon>Actinomycetes</taxon>
        <taxon>Mycobacteriales</taxon>
        <taxon>Gordoniaceae</taxon>
        <taxon>Gordonia</taxon>
    </lineage>
</organism>
<reference evidence="6" key="1">
    <citation type="submission" date="2022-12" db="EMBL/GenBank/DDBJ databases">
        <authorList>
            <person name="Krivoruchko A.V."/>
            <person name="Elkin A."/>
        </authorList>
    </citation>
    <scope>NUCLEOTIDE SEQUENCE</scope>
    <source>
        <strain evidence="6">IEGM 1388</strain>
    </source>
</reference>
<dbReference type="SUPFAM" id="SSF101790">
    <property type="entry name" value="Aminomethyltransferase beta-barrel domain"/>
    <property type="match status" value="1"/>
</dbReference>
<feature type="domain" description="FAD dependent oxidoreductase central" evidence="5">
    <location>
        <begin position="382"/>
        <end position="433"/>
    </location>
</feature>
<dbReference type="SUPFAM" id="SSF51905">
    <property type="entry name" value="FAD/NAD(P)-binding domain"/>
    <property type="match status" value="1"/>
</dbReference>